<dbReference type="Gene3D" id="1.25.70.10">
    <property type="entry name" value="Transcription termination factor 3, mitochondrial"/>
    <property type="match status" value="1"/>
</dbReference>
<proteinExistence type="inferred from homology"/>
<evidence type="ECO:0000256" key="2">
    <source>
        <dbReference type="ARBA" id="ARBA00022946"/>
    </source>
</evidence>
<keyword evidence="5" id="KW-1185">Reference proteome</keyword>
<gene>
    <name evidence="4" type="ORF">OTU49_012737</name>
</gene>
<dbReference type="Proteomes" id="UP001445076">
    <property type="component" value="Unassembled WGS sequence"/>
</dbReference>
<comment type="caution">
    <text evidence="4">The sequence shown here is derived from an EMBL/GenBank/DDBJ whole genome shotgun (WGS) entry which is preliminary data.</text>
</comment>
<sequence length="337" mass="39361">MALRLWNMRVLWSLTSALNSRLGFICQPRNFYGAVIWHRKQACSTYVSQSDNINNINIKERSLKILNKLQSKGIYKYCCEKHTAELYQLLLDLGIKSKTIETQILNQPDILGFTIKHWTDICEVFVDNGISSTTILQNIALQPQILKLKPSALRQIILKYREIKVGTHNVLPLINRYPMLYLCPPEHIKKRLELLASLFPPSDLRLLISNNPEVLFNKWEDIMKKIMYIHKEMGLEQPHMTDCSVFTRSLFHIKTRHQFLHRAGLYKFPNLKKDKDSYKINSSLSDIMDTTDKYFANKVAKLSDEEYAVFVSIMEEEEKLLQSDEEDESDEDDILDD</sequence>
<dbReference type="Pfam" id="PF02536">
    <property type="entry name" value="mTERF"/>
    <property type="match status" value="1"/>
</dbReference>
<feature type="signal peptide" evidence="3">
    <location>
        <begin position="1"/>
        <end position="17"/>
    </location>
</feature>
<dbReference type="AlphaFoldDB" id="A0AAW0VWQ0"/>
<evidence type="ECO:0000256" key="1">
    <source>
        <dbReference type="ARBA" id="ARBA00007692"/>
    </source>
</evidence>
<dbReference type="InterPro" id="IPR038538">
    <property type="entry name" value="MTERF_sf"/>
</dbReference>
<accession>A0AAW0VWQ0</accession>
<evidence type="ECO:0000313" key="5">
    <source>
        <dbReference type="Proteomes" id="UP001445076"/>
    </source>
</evidence>
<organism evidence="4 5">
    <name type="scientific">Cherax quadricarinatus</name>
    <name type="common">Australian red claw crayfish</name>
    <dbReference type="NCBI Taxonomy" id="27406"/>
    <lineage>
        <taxon>Eukaryota</taxon>
        <taxon>Metazoa</taxon>
        <taxon>Ecdysozoa</taxon>
        <taxon>Arthropoda</taxon>
        <taxon>Crustacea</taxon>
        <taxon>Multicrustacea</taxon>
        <taxon>Malacostraca</taxon>
        <taxon>Eumalacostraca</taxon>
        <taxon>Eucarida</taxon>
        <taxon>Decapoda</taxon>
        <taxon>Pleocyemata</taxon>
        <taxon>Astacidea</taxon>
        <taxon>Parastacoidea</taxon>
        <taxon>Parastacidae</taxon>
        <taxon>Cherax</taxon>
    </lineage>
</organism>
<keyword evidence="2" id="KW-0809">Transit peptide</keyword>
<keyword evidence="3" id="KW-0732">Signal</keyword>
<dbReference type="EMBL" id="JARKIK010000100">
    <property type="protein sequence ID" value="KAK8721473.1"/>
    <property type="molecule type" value="Genomic_DNA"/>
</dbReference>
<comment type="similarity">
    <text evidence="1">Belongs to the mTERF family.</text>
</comment>
<feature type="chain" id="PRO_5043654142" evidence="3">
    <location>
        <begin position="18"/>
        <end position="337"/>
    </location>
</feature>
<name>A0AAW0VWQ0_CHEQU</name>
<dbReference type="GO" id="GO:0003676">
    <property type="term" value="F:nucleic acid binding"/>
    <property type="evidence" value="ECO:0007669"/>
    <property type="project" value="InterPro"/>
</dbReference>
<protein>
    <submittedName>
        <fullName evidence="4">Uncharacterized protein</fullName>
    </submittedName>
</protein>
<evidence type="ECO:0000313" key="4">
    <source>
        <dbReference type="EMBL" id="KAK8721473.1"/>
    </source>
</evidence>
<evidence type="ECO:0000256" key="3">
    <source>
        <dbReference type="SAM" id="SignalP"/>
    </source>
</evidence>
<dbReference type="InterPro" id="IPR003690">
    <property type="entry name" value="MTERF"/>
</dbReference>
<reference evidence="4 5" key="1">
    <citation type="journal article" date="2024" name="BMC Genomics">
        <title>Genome assembly of redclaw crayfish (Cherax quadricarinatus) provides insights into its immune adaptation and hypoxia tolerance.</title>
        <authorList>
            <person name="Liu Z."/>
            <person name="Zheng J."/>
            <person name="Li H."/>
            <person name="Fang K."/>
            <person name="Wang S."/>
            <person name="He J."/>
            <person name="Zhou D."/>
            <person name="Weng S."/>
            <person name="Chi M."/>
            <person name="Gu Z."/>
            <person name="He J."/>
            <person name="Li F."/>
            <person name="Wang M."/>
        </authorList>
    </citation>
    <scope>NUCLEOTIDE SEQUENCE [LARGE SCALE GENOMIC DNA]</scope>
    <source>
        <strain evidence="4">ZL_2023a</strain>
    </source>
</reference>